<evidence type="ECO:0000313" key="4">
    <source>
        <dbReference type="Proteomes" id="UP000465302"/>
    </source>
</evidence>
<dbReference type="AlphaFoldDB" id="A0A7I9W9Z1"/>
<dbReference type="InterPro" id="IPR007410">
    <property type="entry name" value="LpqE-like"/>
</dbReference>
<feature type="compositionally biased region" description="Gly residues" evidence="1">
    <location>
        <begin position="185"/>
        <end position="197"/>
    </location>
</feature>
<evidence type="ECO:0000256" key="2">
    <source>
        <dbReference type="SAM" id="SignalP"/>
    </source>
</evidence>
<evidence type="ECO:0008006" key="5">
    <source>
        <dbReference type="Google" id="ProtNLM"/>
    </source>
</evidence>
<feature type="signal peptide" evidence="2">
    <location>
        <begin position="1"/>
        <end position="29"/>
    </location>
</feature>
<dbReference type="Gene3D" id="2.60.40.1890">
    <property type="entry name" value="PCu(A)C copper chaperone"/>
    <property type="match status" value="1"/>
</dbReference>
<keyword evidence="2" id="KW-0732">Signal</keyword>
<comment type="caution">
    <text evidence="3">The sequence shown here is derived from an EMBL/GenBank/DDBJ whole genome shotgun (WGS) entry which is preliminary data.</text>
</comment>
<proteinExistence type="predicted"/>
<evidence type="ECO:0000256" key="1">
    <source>
        <dbReference type="SAM" id="MobiDB-lite"/>
    </source>
</evidence>
<sequence>MKVKRFKPRRSLITAAVAACGVAAATALAGCGAGQISQTATQQAAVNGAAANVSDTVALRNVHMRADQDSDFLEPGTEVPLVFVATNDSPDVADKLVRVTSDVGTVRLTGDLTLQPMDVLEVSREESTISALEQAERATAAKATVDLSKPVTNGLTYNFTFTFEKAGEVTVAVPISASEGRERGSSGGSGGDTGGHH</sequence>
<protein>
    <recommendedName>
        <fullName evidence="5">Lipoprotein LpqE</fullName>
    </recommendedName>
</protein>
<organism evidence="3 4">
    <name type="scientific">Mycolicibacterium agri</name>
    <name type="common">Mycobacterium agri</name>
    <dbReference type="NCBI Taxonomy" id="36811"/>
    <lineage>
        <taxon>Bacteria</taxon>
        <taxon>Bacillati</taxon>
        <taxon>Actinomycetota</taxon>
        <taxon>Actinomycetes</taxon>
        <taxon>Mycobacteriales</taxon>
        <taxon>Mycobacteriaceae</taxon>
        <taxon>Mycolicibacterium</taxon>
    </lineage>
</organism>
<dbReference type="InterPro" id="IPR036182">
    <property type="entry name" value="PCuAC_sf"/>
</dbReference>
<dbReference type="Pfam" id="PF04314">
    <property type="entry name" value="PCuAC"/>
    <property type="match status" value="1"/>
</dbReference>
<reference evidence="3 4" key="1">
    <citation type="journal article" date="2019" name="Emerg. Microbes Infect.">
        <title>Comprehensive subspecies identification of 175 nontuberculous mycobacteria species based on 7547 genomic profiles.</title>
        <authorList>
            <person name="Matsumoto Y."/>
            <person name="Kinjo T."/>
            <person name="Motooka D."/>
            <person name="Nabeya D."/>
            <person name="Jung N."/>
            <person name="Uechi K."/>
            <person name="Horii T."/>
            <person name="Iida T."/>
            <person name="Fujita J."/>
            <person name="Nakamura S."/>
        </authorList>
    </citation>
    <scope>NUCLEOTIDE SEQUENCE [LARGE SCALE GENOMIC DNA]</scope>
    <source>
        <strain evidence="3 4">JCM 6377</strain>
    </source>
</reference>
<dbReference type="PROSITE" id="PS51257">
    <property type="entry name" value="PROKAR_LIPOPROTEIN"/>
    <property type="match status" value="1"/>
</dbReference>
<name>A0A7I9W9Z1_MYCAG</name>
<feature type="region of interest" description="Disordered" evidence="1">
    <location>
        <begin position="175"/>
        <end position="197"/>
    </location>
</feature>
<dbReference type="EMBL" id="BLKS01000001">
    <property type="protein sequence ID" value="GFG54522.1"/>
    <property type="molecule type" value="Genomic_DNA"/>
</dbReference>
<gene>
    <name evidence="3" type="ORF">MAGR_59630</name>
</gene>
<feature type="chain" id="PRO_5029576930" description="Lipoprotein LpqE" evidence="2">
    <location>
        <begin position="30"/>
        <end position="197"/>
    </location>
</feature>
<evidence type="ECO:0000313" key="3">
    <source>
        <dbReference type="EMBL" id="GFG54522.1"/>
    </source>
</evidence>
<accession>A0A7I9W9Z1</accession>
<dbReference type="Proteomes" id="UP000465302">
    <property type="component" value="Unassembled WGS sequence"/>
</dbReference>